<organism evidence="17 18">
    <name type="scientific">Ancylomarina longa</name>
    <dbReference type="NCBI Taxonomy" id="2487017"/>
    <lineage>
        <taxon>Bacteria</taxon>
        <taxon>Pseudomonadati</taxon>
        <taxon>Bacteroidota</taxon>
        <taxon>Bacteroidia</taxon>
        <taxon>Marinilabiliales</taxon>
        <taxon>Marinifilaceae</taxon>
        <taxon>Ancylomarina</taxon>
    </lineage>
</organism>
<keyword evidence="9" id="KW-0133">Cell shape</keyword>
<dbReference type="InterPro" id="IPR050515">
    <property type="entry name" value="Beta-lactam/transpept"/>
</dbReference>
<evidence type="ECO:0000256" key="6">
    <source>
        <dbReference type="ARBA" id="ARBA00022670"/>
    </source>
</evidence>
<sequence length="612" mass="69538">MNNFSNRIYVIAGIFILVVLVFIIRLLNLQIIDESYKLSAENNSQRQVTQFPARGLIYDRNGKLLVYNQAAYDLMIIPRQVKQFDTIDLCNLLGIDKKDALKQIAKAKKYSYRKASIFLKQLSSERYAVLQEKLYKFPGFFVQPRTLRKYPRQSAAHALGYLREVNNKEMKNDSYYSQGDYIGKSGIERTYEKELRGEKGVEIFWVDVYNRIKGSYKDGKFDKPPVSGKNLYSTLDIGLQEYGELLMSNKKGGIVAIEPNSGEILAKISSPAYDPEMFVGRAMNQNYKRLVQNDSLKPLFDRSMMALYPPGSVFKLINALIGLQEKVITPATRFECHNGYHVGNFTMKCHSHASPLDLIHSIQLSCNAYYANVFRSILEYPKYGSVQNGFKVWRKHVLSFGFGNKLGADLPNELNGFIPTTDYYKKKYRRENWRALNVISLAIGQGELLITPLQMANMVATIANRGYYYIPHIAKYFGDGELIDAKFMKRKQTSIDSVYYKPVIDGMEEVISGGEGSTGRLAAIPGIRVCGKTGTVENPHGDDHSVFVAFAPRENPKIAIVVYVENGVWGARYGAPIAGLMIEKYLRGEISQSKKWLEKRMIEADLIHKKKE</sequence>
<dbReference type="Pfam" id="PF00905">
    <property type="entry name" value="Transpeptidase"/>
    <property type="match status" value="1"/>
</dbReference>
<evidence type="ECO:0000256" key="9">
    <source>
        <dbReference type="ARBA" id="ARBA00022960"/>
    </source>
</evidence>
<evidence type="ECO:0000259" key="16">
    <source>
        <dbReference type="Pfam" id="PF03717"/>
    </source>
</evidence>
<evidence type="ECO:0000256" key="1">
    <source>
        <dbReference type="ARBA" id="ARBA00004167"/>
    </source>
</evidence>
<evidence type="ECO:0000259" key="15">
    <source>
        <dbReference type="Pfam" id="PF00905"/>
    </source>
</evidence>
<dbReference type="FunFam" id="3.40.710.10:FF:000024">
    <property type="entry name" value="Penicillin-binding protein 2"/>
    <property type="match status" value="1"/>
</dbReference>
<dbReference type="Pfam" id="PF03717">
    <property type="entry name" value="PBP_dimer"/>
    <property type="match status" value="1"/>
</dbReference>
<evidence type="ECO:0000313" key="17">
    <source>
        <dbReference type="EMBL" id="RUT79299.1"/>
    </source>
</evidence>
<dbReference type="EMBL" id="RJJX01000003">
    <property type="protein sequence ID" value="RUT79299.1"/>
    <property type="molecule type" value="Genomic_DNA"/>
</dbReference>
<dbReference type="GO" id="GO:0005886">
    <property type="term" value="C:plasma membrane"/>
    <property type="evidence" value="ECO:0007669"/>
    <property type="project" value="UniProtKB-SubCell"/>
</dbReference>
<keyword evidence="18" id="KW-1185">Reference proteome</keyword>
<keyword evidence="10" id="KW-0573">Peptidoglycan synthesis</keyword>
<evidence type="ECO:0000313" key="18">
    <source>
        <dbReference type="Proteomes" id="UP000282985"/>
    </source>
</evidence>
<name>A0A434AXY3_9BACT</name>
<dbReference type="SUPFAM" id="SSF56601">
    <property type="entry name" value="beta-lactamase/transpeptidase-like"/>
    <property type="match status" value="1"/>
</dbReference>
<proteinExistence type="predicted"/>
<reference evidence="17 18" key="1">
    <citation type="submission" date="2018-11" db="EMBL/GenBank/DDBJ databases">
        <title>Parancylomarina longa gen. nov., sp. nov., isolated from sediments of southern Okinawa.</title>
        <authorList>
            <person name="Fu T."/>
        </authorList>
    </citation>
    <scope>NUCLEOTIDE SEQUENCE [LARGE SCALE GENOMIC DNA]</scope>
    <source>
        <strain evidence="17 18">T3-2 S1-C</strain>
    </source>
</reference>
<dbReference type="GO" id="GO:0008360">
    <property type="term" value="P:regulation of cell shape"/>
    <property type="evidence" value="ECO:0007669"/>
    <property type="project" value="UniProtKB-KW"/>
</dbReference>
<keyword evidence="3" id="KW-1003">Cell membrane</keyword>
<evidence type="ECO:0000256" key="14">
    <source>
        <dbReference type="SAM" id="Phobius"/>
    </source>
</evidence>
<evidence type="ECO:0000256" key="5">
    <source>
        <dbReference type="ARBA" id="ARBA00022645"/>
    </source>
</evidence>
<dbReference type="RefSeq" id="WP_127342590.1">
    <property type="nucleotide sequence ID" value="NZ_RJJX01000003.1"/>
</dbReference>
<feature type="domain" description="Penicillin-binding protein dimerisation" evidence="16">
    <location>
        <begin position="52"/>
        <end position="213"/>
    </location>
</feature>
<keyword evidence="6" id="KW-0645">Protease</keyword>
<dbReference type="GO" id="GO:0008658">
    <property type="term" value="F:penicillin binding"/>
    <property type="evidence" value="ECO:0007669"/>
    <property type="project" value="InterPro"/>
</dbReference>
<keyword evidence="11 14" id="KW-1133">Transmembrane helix</keyword>
<evidence type="ECO:0000256" key="7">
    <source>
        <dbReference type="ARBA" id="ARBA00022692"/>
    </source>
</evidence>
<comment type="caution">
    <text evidence="17">The sequence shown here is derived from an EMBL/GenBank/DDBJ whole genome shotgun (WGS) entry which is preliminary data.</text>
</comment>
<dbReference type="Gene3D" id="3.40.710.10">
    <property type="entry name" value="DD-peptidase/beta-lactamase superfamily"/>
    <property type="match status" value="1"/>
</dbReference>
<protein>
    <submittedName>
        <fullName evidence="17">Penicillin-binding protein 2</fullName>
    </submittedName>
</protein>
<dbReference type="InterPro" id="IPR005311">
    <property type="entry name" value="PBP_dimer"/>
</dbReference>
<dbReference type="GO" id="GO:0009002">
    <property type="term" value="F:serine-type D-Ala-D-Ala carboxypeptidase activity"/>
    <property type="evidence" value="ECO:0007669"/>
    <property type="project" value="InterPro"/>
</dbReference>
<dbReference type="OrthoDB" id="9766847at2"/>
<dbReference type="InterPro" id="IPR012338">
    <property type="entry name" value="Beta-lactam/transpept-like"/>
</dbReference>
<dbReference type="Gene3D" id="3.90.1310.10">
    <property type="entry name" value="Penicillin-binding protein 2a (Domain 2)"/>
    <property type="match status" value="1"/>
</dbReference>
<dbReference type="Proteomes" id="UP000282985">
    <property type="component" value="Unassembled WGS sequence"/>
</dbReference>
<dbReference type="PANTHER" id="PTHR30627:SF2">
    <property type="entry name" value="PEPTIDOGLYCAN D,D-TRANSPEPTIDASE MRDA"/>
    <property type="match status" value="1"/>
</dbReference>
<evidence type="ECO:0000256" key="12">
    <source>
        <dbReference type="ARBA" id="ARBA00023136"/>
    </source>
</evidence>
<feature type="domain" description="Penicillin-binding protein transpeptidase" evidence="15">
    <location>
        <begin position="252"/>
        <end position="578"/>
    </location>
</feature>
<dbReference type="GO" id="GO:0071972">
    <property type="term" value="F:peptidoglycan L,D-transpeptidase activity"/>
    <property type="evidence" value="ECO:0007669"/>
    <property type="project" value="TreeGrafter"/>
</dbReference>
<evidence type="ECO:0000256" key="2">
    <source>
        <dbReference type="ARBA" id="ARBA00004236"/>
    </source>
</evidence>
<dbReference type="InterPro" id="IPR001460">
    <property type="entry name" value="PCN-bd_Tpept"/>
</dbReference>
<dbReference type="InterPro" id="IPR017790">
    <property type="entry name" value="Penicillin-binding_protein_2"/>
</dbReference>
<evidence type="ECO:0000256" key="4">
    <source>
        <dbReference type="ARBA" id="ARBA00022519"/>
    </source>
</evidence>
<evidence type="ECO:0000256" key="13">
    <source>
        <dbReference type="ARBA" id="ARBA00023316"/>
    </source>
</evidence>
<accession>A0A434AXY3</accession>
<dbReference type="GO" id="GO:0071555">
    <property type="term" value="P:cell wall organization"/>
    <property type="evidence" value="ECO:0007669"/>
    <property type="project" value="UniProtKB-KW"/>
</dbReference>
<keyword evidence="13" id="KW-0961">Cell wall biogenesis/degradation</keyword>
<dbReference type="PANTHER" id="PTHR30627">
    <property type="entry name" value="PEPTIDOGLYCAN D,D-TRANSPEPTIDASE"/>
    <property type="match status" value="1"/>
</dbReference>
<dbReference type="NCBIfam" id="TIGR03423">
    <property type="entry name" value="pbp2_mrdA"/>
    <property type="match status" value="1"/>
</dbReference>
<keyword evidence="5" id="KW-0121">Carboxypeptidase</keyword>
<evidence type="ECO:0000256" key="8">
    <source>
        <dbReference type="ARBA" id="ARBA00022801"/>
    </source>
</evidence>
<evidence type="ECO:0000256" key="10">
    <source>
        <dbReference type="ARBA" id="ARBA00022984"/>
    </source>
</evidence>
<dbReference type="AlphaFoldDB" id="A0A434AXY3"/>
<evidence type="ECO:0000256" key="3">
    <source>
        <dbReference type="ARBA" id="ARBA00022475"/>
    </source>
</evidence>
<keyword evidence="8" id="KW-0378">Hydrolase</keyword>
<dbReference type="GO" id="GO:0009252">
    <property type="term" value="P:peptidoglycan biosynthetic process"/>
    <property type="evidence" value="ECO:0007669"/>
    <property type="project" value="UniProtKB-KW"/>
</dbReference>
<keyword evidence="4" id="KW-0997">Cell inner membrane</keyword>
<dbReference type="Gene3D" id="3.30.1390.30">
    <property type="entry name" value="Penicillin-binding protein 2a, domain 3"/>
    <property type="match status" value="1"/>
</dbReference>
<comment type="subcellular location">
    <subcellularLocation>
        <location evidence="2">Cell membrane</location>
    </subcellularLocation>
    <subcellularLocation>
        <location evidence="1">Membrane</location>
        <topology evidence="1">Single-pass membrane protein</topology>
    </subcellularLocation>
</comment>
<dbReference type="GO" id="GO:0006508">
    <property type="term" value="P:proteolysis"/>
    <property type="evidence" value="ECO:0007669"/>
    <property type="project" value="UniProtKB-KW"/>
</dbReference>
<evidence type="ECO:0000256" key="11">
    <source>
        <dbReference type="ARBA" id="ARBA00022989"/>
    </source>
</evidence>
<keyword evidence="12 14" id="KW-0472">Membrane</keyword>
<keyword evidence="7 14" id="KW-0812">Transmembrane</keyword>
<dbReference type="InterPro" id="IPR036138">
    <property type="entry name" value="PBP_dimer_sf"/>
</dbReference>
<dbReference type="SUPFAM" id="SSF56519">
    <property type="entry name" value="Penicillin binding protein dimerisation domain"/>
    <property type="match status" value="1"/>
</dbReference>
<gene>
    <name evidence="17" type="primary">mrdA</name>
    <name evidence="17" type="ORF">DLK05_03500</name>
</gene>
<feature type="transmembrane region" description="Helical" evidence="14">
    <location>
        <begin position="7"/>
        <end position="27"/>
    </location>
</feature>